<reference evidence="1 2" key="1">
    <citation type="submission" date="2017-02" db="EMBL/GenBank/DDBJ databases">
        <title>The new phylogeny of genus Mycobacterium.</title>
        <authorList>
            <person name="Tortoli E."/>
            <person name="Trovato A."/>
            <person name="Cirillo D.M."/>
        </authorList>
    </citation>
    <scope>NUCLEOTIDE SEQUENCE [LARGE SCALE GENOMIC DNA]</scope>
    <source>
        <strain evidence="1 2">DSM 44338</strain>
    </source>
</reference>
<organism evidence="1 2">
    <name type="scientific">Mycolicibacterium tusciae</name>
    <dbReference type="NCBI Taxonomy" id="75922"/>
    <lineage>
        <taxon>Bacteria</taxon>
        <taxon>Bacillati</taxon>
        <taxon>Actinomycetota</taxon>
        <taxon>Actinomycetes</taxon>
        <taxon>Mycobacteriales</taxon>
        <taxon>Mycobacteriaceae</taxon>
        <taxon>Mycolicibacterium</taxon>
    </lineage>
</organism>
<sequence length="99" mass="10882">MIDLTTIRPTFRRTASPAVIPAPTAEGTTLITEQQVLFATAAATTLPSVRPSRWSVAMKSMSQAMSGLVSDSRPPAQRYRARRLAYLEDALMSREMGRL</sequence>
<proteinExistence type="predicted"/>
<dbReference type="Proteomes" id="UP000192411">
    <property type="component" value="Unassembled WGS sequence"/>
</dbReference>
<dbReference type="EMBL" id="MVIM01000001">
    <property type="protein sequence ID" value="ORB68449.1"/>
    <property type="molecule type" value="Genomic_DNA"/>
</dbReference>
<accession>A0A1X0JZV7</accession>
<name>A0A1X0JZV7_9MYCO</name>
<dbReference type="RefSeq" id="WP_133056188.1">
    <property type="nucleotide sequence ID" value="NZ_MVIM01000001.1"/>
</dbReference>
<keyword evidence="2" id="KW-1185">Reference proteome</keyword>
<gene>
    <name evidence="1" type="ORF">BST47_00530</name>
</gene>
<dbReference type="STRING" id="75922.BST47_00530"/>
<dbReference type="AlphaFoldDB" id="A0A1X0JZV7"/>
<protein>
    <submittedName>
        <fullName evidence="1">Uncharacterized protein</fullName>
    </submittedName>
</protein>
<dbReference type="OrthoDB" id="4637442at2"/>
<evidence type="ECO:0000313" key="1">
    <source>
        <dbReference type="EMBL" id="ORB68449.1"/>
    </source>
</evidence>
<evidence type="ECO:0000313" key="2">
    <source>
        <dbReference type="Proteomes" id="UP000192411"/>
    </source>
</evidence>
<comment type="caution">
    <text evidence="1">The sequence shown here is derived from an EMBL/GenBank/DDBJ whole genome shotgun (WGS) entry which is preliminary data.</text>
</comment>